<evidence type="ECO:0000313" key="3">
    <source>
        <dbReference type="EMBL" id="MBA0126607.1"/>
    </source>
</evidence>
<keyword evidence="4" id="KW-1185">Reference proteome</keyword>
<dbReference type="PANTHER" id="PTHR30024">
    <property type="entry name" value="ALIPHATIC SULFONATES-BINDING PROTEIN-RELATED"/>
    <property type="match status" value="1"/>
</dbReference>
<sequence length="339" mass="35672">MRTHKHLMVLAVAGAVGVLSACGPTEEEATEVDQAQDGTQQVTVGALPIYSTGALHLGIDQGFFADEGVEVDVQNVPNPAGAMAALQGGEVQFAYTPATPMLTALSEGIDLKVVAAADGYRDDAYETWVEAGQEPEDSPDDTAVLVGEGSDISSPADLEGKTVAVPARKAQMEVTIASSVTQDGGDPSAVEWIALSFQDMNSALKEGRVDAVGQVTPFIEQAVEQQGAQIIDFPAIGLFREGAVGLWVTSTEVAEQNPDAVEGFKNAINQSNGYANDNLDTALQQASDISQIPVDVLKKGKPPYWPTDVATAEIERAADVMVELGYLDEVPELEDLVVE</sequence>
<dbReference type="Proteomes" id="UP000582974">
    <property type="component" value="Unassembled WGS sequence"/>
</dbReference>
<comment type="caution">
    <text evidence="3">The sequence shown here is derived from an EMBL/GenBank/DDBJ whole genome shotgun (WGS) entry which is preliminary data.</text>
</comment>
<dbReference type="EMBL" id="JACCKD010000004">
    <property type="protein sequence ID" value="MBA0126607.1"/>
    <property type="molecule type" value="Genomic_DNA"/>
</dbReference>
<organism evidence="3 4">
    <name type="scientific">Haloechinothrix aidingensis</name>
    <dbReference type="NCBI Taxonomy" id="2752311"/>
    <lineage>
        <taxon>Bacteria</taxon>
        <taxon>Bacillati</taxon>
        <taxon>Actinomycetota</taxon>
        <taxon>Actinomycetes</taxon>
        <taxon>Pseudonocardiales</taxon>
        <taxon>Pseudonocardiaceae</taxon>
        <taxon>Haloechinothrix</taxon>
    </lineage>
</organism>
<dbReference type="Gene3D" id="3.40.190.10">
    <property type="entry name" value="Periplasmic binding protein-like II"/>
    <property type="match status" value="2"/>
</dbReference>
<keyword evidence="1" id="KW-0732">Signal</keyword>
<dbReference type="PROSITE" id="PS51257">
    <property type="entry name" value="PROKAR_LIPOPROTEIN"/>
    <property type="match status" value="1"/>
</dbReference>
<feature type="domain" description="SsuA/THI5-like" evidence="2">
    <location>
        <begin position="143"/>
        <end position="278"/>
    </location>
</feature>
<proteinExistence type="predicted"/>
<accession>A0A838ABJ3</accession>
<protein>
    <submittedName>
        <fullName evidence="3">ABC transporter substrate-binding protein</fullName>
    </submittedName>
</protein>
<feature type="domain" description="SsuA/THI5-like" evidence="2">
    <location>
        <begin position="57"/>
        <end position="116"/>
    </location>
</feature>
<dbReference type="SUPFAM" id="SSF53850">
    <property type="entry name" value="Periplasmic binding protein-like II"/>
    <property type="match status" value="1"/>
</dbReference>
<dbReference type="InterPro" id="IPR015168">
    <property type="entry name" value="SsuA/THI5"/>
</dbReference>
<dbReference type="RefSeq" id="WP_180893415.1">
    <property type="nucleotide sequence ID" value="NZ_JACCKD010000004.1"/>
</dbReference>
<dbReference type="AlphaFoldDB" id="A0A838ABJ3"/>
<reference evidence="3 4" key="1">
    <citation type="submission" date="2020-07" db="EMBL/GenBank/DDBJ databases">
        <title>Genome of Haloechinothrix sp.</title>
        <authorList>
            <person name="Tang S.-K."/>
            <person name="Yang L."/>
            <person name="Zhu W.-Y."/>
        </authorList>
    </citation>
    <scope>NUCLEOTIDE SEQUENCE [LARGE SCALE GENOMIC DNA]</scope>
    <source>
        <strain evidence="3 4">YIM 98757</strain>
    </source>
</reference>
<gene>
    <name evidence="3" type="ORF">H0B56_13730</name>
</gene>
<evidence type="ECO:0000259" key="2">
    <source>
        <dbReference type="Pfam" id="PF09084"/>
    </source>
</evidence>
<feature type="chain" id="PRO_5038493020" evidence="1">
    <location>
        <begin position="22"/>
        <end position="339"/>
    </location>
</feature>
<feature type="signal peptide" evidence="1">
    <location>
        <begin position="1"/>
        <end position="21"/>
    </location>
</feature>
<evidence type="ECO:0000313" key="4">
    <source>
        <dbReference type="Proteomes" id="UP000582974"/>
    </source>
</evidence>
<name>A0A838ABJ3_9PSEU</name>
<dbReference type="Pfam" id="PF09084">
    <property type="entry name" value="NMT1"/>
    <property type="match status" value="2"/>
</dbReference>
<evidence type="ECO:0000256" key="1">
    <source>
        <dbReference type="SAM" id="SignalP"/>
    </source>
</evidence>